<dbReference type="Proteomes" id="UP001279734">
    <property type="component" value="Unassembled WGS sequence"/>
</dbReference>
<dbReference type="EMBL" id="BSYO01000022">
    <property type="protein sequence ID" value="GMH21128.1"/>
    <property type="molecule type" value="Genomic_DNA"/>
</dbReference>
<evidence type="ECO:0000313" key="2">
    <source>
        <dbReference type="Proteomes" id="UP001279734"/>
    </source>
</evidence>
<name>A0AAD3T183_NEPGR</name>
<accession>A0AAD3T183</accession>
<comment type="caution">
    <text evidence="1">The sequence shown here is derived from an EMBL/GenBank/DDBJ whole genome shotgun (WGS) entry which is preliminary data.</text>
</comment>
<evidence type="ECO:0000313" key="1">
    <source>
        <dbReference type="EMBL" id="GMH21128.1"/>
    </source>
</evidence>
<protein>
    <submittedName>
        <fullName evidence="1">Uncharacterized protein</fullName>
    </submittedName>
</protein>
<sequence>MVYWAIRFFLSEDPGMGLLLTWTKWLFWANRLLLSQAPVWSLAGWGACCTPIGRNTPVAELSKCRCAVICRNDPVADLSNCRTMLEWMSWYEGSFACIGPNSCRF</sequence>
<gene>
    <name evidence="1" type="ORF">Nepgr_022970</name>
</gene>
<keyword evidence="2" id="KW-1185">Reference proteome</keyword>
<reference evidence="1" key="1">
    <citation type="submission" date="2023-05" db="EMBL/GenBank/DDBJ databases">
        <title>Nepenthes gracilis genome sequencing.</title>
        <authorList>
            <person name="Fukushima K."/>
        </authorList>
    </citation>
    <scope>NUCLEOTIDE SEQUENCE</scope>
    <source>
        <strain evidence="1">SING2019-196</strain>
    </source>
</reference>
<proteinExistence type="predicted"/>
<organism evidence="1 2">
    <name type="scientific">Nepenthes gracilis</name>
    <name type="common">Slender pitcher plant</name>
    <dbReference type="NCBI Taxonomy" id="150966"/>
    <lineage>
        <taxon>Eukaryota</taxon>
        <taxon>Viridiplantae</taxon>
        <taxon>Streptophyta</taxon>
        <taxon>Embryophyta</taxon>
        <taxon>Tracheophyta</taxon>
        <taxon>Spermatophyta</taxon>
        <taxon>Magnoliopsida</taxon>
        <taxon>eudicotyledons</taxon>
        <taxon>Gunneridae</taxon>
        <taxon>Pentapetalae</taxon>
        <taxon>Caryophyllales</taxon>
        <taxon>Nepenthaceae</taxon>
        <taxon>Nepenthes</taxon>
    </lineage>
</organism>
<dbReference type="AlphaFoldDB" id="A0AAD3T183"/>